<dbReference type="AlphaFoldDB" id="A0A4Z0Y6F3"/>
<feature type="transmembrane region" description="Helical" evidence="1">
    <location>
        <begin position="70"/>
        <end position="91"/>
    </location>
</feature>
<keyword evidence="3" id="KW-1185">Reference proteome</keyword>
<keyword evidence="1" id="KW-0472">Membrane</keyword>
<keyword evidence="1" id="KW-0812">Transmembrane</keyword>
<accession>A0A4Z0Y6F3</accession>
<keyword evidence="1" id="KW-1133">Transmembrane helix</keyword>
<evidence type="ECO:0000256" key="1">
    <source>
        <dbReference type="SAM" id="Phobius"/>
    </source>
</evidence>
<gene>
    <name evidence="2" type="ORF">E0Z10_g9139</name>
</gene>
<comment type="caution">
    <text evidence="2">The sequence shown here is derived from an EMBL/GenBank/DDBJ whole genome shotgun (WGS) entry which is preliminary data.</text>
</comment>
<organism evidence="2 3">
    <name type="scientific">Xylaria hypoxylon</name>
    <dbReference type="NCBI Taxonomy" id="37992"/>
    <lineage>
        <taxon>Eukaryota</taxon>
        <taxon>Fungi</taxon>
        <taxon>Dikarya</taxon>
        <taxon>Ascomycota</taxon>
        <taxon>Pezizomycotina</taxon>
        <taxon>Sordariomycetes</taxon>
        <taxon>Xylariomycetidae</taxon>
        <taxon>Xylariales</taxon>
        <taxon>Xylariaceae</taxon>
        <taxon>Xylaria</taxon>
    </lineage>
</organism>
<dbReference type="EMBL" id="SKBN01000273">
    <property type="protein sequence ID" value="TGJ79639.1"/>
    <property type="molecule type" value="Genomic_DNA"/>
</dbReference>
<protein>
    <submittedName>
        <fullName evidence="2">Uncharacterized protein</fullName>
    </submittedName>
</protein>
<dbReference type="STRING" id="37992.A0A4Z0Y6F3"/>
<reference evidence="2 3" key="1">
    <citation type="submission" date="2019-03" db="EMBL/GenBank/DDBJ databases">
        <title>Draft genome sequence of Xylaria hypoxylon DSM 108379, a ubiquitous saprotrophic-parasitic fungi on hardwood.</title>
        <authorList>
            <person name="Buettner E."/>
            <person name="Leonhardt S."/>
            <person name="Gebauer A.M."/>
            <person name="Liers C."/>
            <person name="Hofrichter M."/>
            <person name="Kellner H."/>
        </authorList>
    </citation>
    <scope>NUCLEOTIDE SEQUENCE [LARGE SCALE GENOMIC DNA]</scope>
    <source>
        <strain evidence="2 3">DSM 108379</strain>
    </source>
</reference>
<sequence>MTSRSVPRRRQTLRESHAVTRNGGVVTPKVINAAPSLEKAELYGIHDQRSTHSKLMGLAGRIFIETIPQWLTVGVMLGLIFGGCCSNVFALEAIVK</sequence>
<evidence type="ECO:0000313" key="2">
    <source>
        <dbReference type="EMBL" id="TGJ79639.1"/>
    </source>
</evidence>
<dbReference type="OrthoDB" id="999962at2759"/>
<dbReference type="Proteomes" id="UP000297716">
    <property type="component" value="Unassembled WGS sequence"/>
</dbReference>
<name>A0A4Z0Y6F3_9PEZI</name>
<proteinExistence type="predicted"/>
<evidence type="ECO:0000313" key="3">
    <source>
        <dbReference type="Proteomes" id="UP000297716"/>
    </source>
</evidence>